<evidence type="ECO:0008006" key="3">
    <source>
        <dbReference type="Google" id="ProtNLM"/>
    </source>
</evidence>
<keyword evidence="1" id="KW-0732">Signal</keyword>
<name>A0A368QRI7_SETIT</name>
<dbReference type="STRING" id="4555.A0A368QRI7"/>
<proteinExistence type="predicted"/>
<accession>A0A368QRI7</accession>
<organism evidence="2">
    <name type="scientific">Setaria italica</name>
    <name type="common">Foxtail millet</name>
    <name type="synonym">Panicum italicum</name>
    <dbReference type="NCBI Taxonomy" id="4555"/>
    <lineage>
        <taxon>Eukaryota</taxon>
        <taxon>Viridiplantae</taxon>
        <taxon>Streptophyta</taxon>
        <taxon>Embryophyta</taxon>
        <taxon>Tracheophyta</taxon>
        <taxon>Spermatophyta</taxon>
        <taxon>Magnoliopsida</taxon>
        <taxon>Liliopsida</taxon>
        <taxon>Poales</taxon>
        <taxon>Poaceae</taxon>
        <taxon>PACMAD clade</taxon>
        <taxon>Panicoideae</taxon>
        <taxon>Panicodae</taxon>
        <taxon>Paniceae</taxon>
        <taxon>Cenchrinae</taxon>
        <taxon>Setaria</taxon>
    </lineage>
</organism>
<sequence length="134" mass="14049">MARGEVLLALLCLVAASALATGAGARGRWSACTSSRRGISPSRSLITARVMSVVFPDSKGNLADVVVLGRDTIRSIRRGASCTELLQAASSSTGKSTYHIHMYRNDGNNTMGLSPASSVIGMSLQTASCDLQFR</sequence>
<feature type="chain" id="PRO_5017002224" description="Pectinesterase inhibitor domain-containing protein" evidence="1">
    <location>
        <begin position="21"/>
        <end position="134"/>
    </location>
</feature>
<feature type="signal peptide" evidence="1">
    <location>
        <begin position="1"/>
        <end position="20"/>
    </location>
</feature>
<evidence type="ECO:0000313" key="2">
    <source>
        <dbReference type="EMBL" id="RCV20434.1"/>
    </source>
</evidence>
<protein>
    <recommendedName>
        <fullName evidence="3">Pectinesterase inhibitor domain-containing protein</fullName>
    </recommendedName>
</protein>
<reference evidence="2" key="1">
    <citation type="journal article" date="2012" name="Nat. Biotechnol.">
        <title>Reference genome sequence of the model plant Setaria.</title>
        <authorList>
            <person name="Bennetzen J.L."/>
            <person name="Schmutz J."/>
            <person name="Wang H."/>
            <person name="Percifield R."/>
            <person name="Hawkins J."/>
            <person name="Pontaroli A.C."/>
            <person name="Estep M."/>
            <person name="Feng L."/>
            <person name="Vaughn J.N."/>
            <person name="Grimwood J."/>
            <person name="Jenkins J."/>
            <person name="Barry K."/>
            <person name="Lindquist E."/>
            <person name="Hellsten U."/>
            <person name="Deshpande S."/>
            <person name="Wang X."/>
            <person name="Wu X."/>
            <person name="Mitros T."/>
            <person name="Triplett J."/>
            <person name="Yang X."/>
            <person name="Ye C.Y."/>
            <person name="Mauro-Herrera M."/>
            <person name="Wang L."/>
            <person name="Li P."/>
            <person name="Sharma M."/>
            <person name="Sharma R."/>
            <person name="Ronald P.C."/>
            <person name="Panaud O."/>
            <person name="Kellogg E.A."/>
            <person name="Brutnell T.P."/>
            <person name="Doust A.N."/>
            <person name="Tuskan G.A."/>
            <person name="Rokhsar D."/>
            <person name="Devos K.M."/>
        </authorList>
    </citation>
    <scope>NUCLEOTIDE SEQUENCE [LARGE SCALE GENOMIC DNA]</scope>
    <source>
        <strain evidence="2">Yugu1</strain>
    </source>
</reference>
<dbReference type="EMBL" id="CM003531">
    <property type="protein sequence ID" value="RCV20434.1"/>
    <property type="molecule type" value="Genomic_DNA"/>
</dbReference>
<gene>
    <name evidence="2" type="ORF">SETIT_4G055500v2</name>
</gene>
<reference evidence="2" key="2">
    <citation type="submission" date="2015-07" db="EMBL/GenBank/DDBJ databases">
        <authorList>
            <person name="Noorani M."/>
        </authorList>
    </citation>
    <scope>NUCLEOTIDE SEQUENCE</scope>
    <source>
        <strain evidence="2">Yugu1</strain>
    </source>
</reference>
<evidence type="ECO:0000256" key="1">
    <source>
        <dbReference type="SAM" id="SignalP"/>
    </source>
</evidence>
<dbReference type="AlphaFoldDB" id="A0A368QRI7"/>